<evidence type="ECO:0000256" key="3">
    <source>
        <dbReference type="ARBA" id="ARBA00022630"/>
    </source>
</evidence>
<dbReference type="RefSeq" id="WP_302040742.1">
    <property type="nucleotide sequence ID" value="NZ_JAUKPO010000023.1"/>
</dbReference>
<evidence type="ECO:0000256" key="1">
    <source>
        <dbReference type="ARBA" id="ARBA00001974"/>
    </source>
</evidence>
<dbReference type="SUPFAM" id="SSF56176">
    <property type="entry name" value="FAD-binding/transporter-associated domain-like"/>
    <property type="match status" value="1"/>
</dbReference>
<sequence length="453" mass="49688">MTLTDLKADIGRLKADLTGEVLTVEDTHFEGARAVWNAAVTEQPLLIVLPKNTRDVVKTVQFAQQHTLPLSVRGGGHDWAGRAITANGILINLRRMSQVEVNAGQKTALVQGGATGIEVSRATEKYKLVAVTPTLGEVGFTGWTLGGGYGPLSPSLGLGVDNVISAELVLADGTIRTASAQENPELFWAIRGGGGNFGVVTSLQVRLHEAKPLLSGMILFRESDAQVVLQKHNQLMATAPNELAVSAGMMFGPDGQPVVFLMPFWFGEQSVGKRYLEHMKQFAEPVQAQVGLMTYSDMLDFQSSFNQQGLHWVIQTRWLPSLEEDQIRILIQAVNQATSPRLFINMHHFHGAPTTVGENETPFPMRKPHYMVEIIAWEETKEAHNSQHYQQWASRVSEKLKNGAYPGGYANLLGPAETEQISQAYGQNLARLQQAKRTYDPGKVFNGIAIPSR</sequence>
<dbReference type="PANTHER" id="PTHR42973:SF39">
    <property type="entry name" value="FAD-BINDING PCMH-TYPE DOMAIN-CONTAINING PROTEIN"/>
    <property type="match status" value="1"/>
</dbReference>
<feature type="domain" description="FAD-binding PCMH-type" evidence="6">
    <location>
        <begin position="40"/>
        <end position="210"/>
    </location>
</feature>
<keyword evidence="5" id="KW-0560">Oxidoreductase</keyword>
<evidence type="ECO:0000256" key="5">
    <source>
        <dbReference type="ARBA" id="ARBA00023002"/>
    </source>
</evidence>
<evidence type="ECO:0000256" key="2">
    <source>
        <dbReference type="ARBA" id="ARBA00005466"/>
    </source>
</evidence>
<evidence type="ECO:0000313" key="7">
    <source>
        <dbReference type="EMBL" id="MDO1449942.1"/>
    </source>
</evidence>
<dbReference type="PROSITE" id="PS51387">
    <property type="entry name" value="FAD_PCMH"/>
    <property type="match status" value="1"/>
</dbReference>
<dbReference type="PANTHER" id="PTHR42973">
    <property type="entry name" value="BINDING OXIDOREDUCTASE, PUTATIVE (AFU_ORTHOLOGUE AFUA_1G17690)-RELATED"/>
    <property type="match status" value="1"/>
</dbReference>
<dbReference type="InterPro" id="IPR006094">
    <property type="entry name" value="Oxid_FAD_bind_N"/>
</dbReference>
<dbReference type="Pfam" id="PF08031">
    <property type="entry name" value="BBE"/>
    <property type="match status" value="1"/>
</dbReference>
<gene>
    <name evidence="7" type="ORF">Q0590_26925</name>
</gene>
<dbReference type="InterPro" id="IPR012951">
    <property type="entry name" value="BBE"/>
</dbReference>
<keyword evidence="8" id="KW-1185">Reference proteome</keyword>
<dbReference type="InterPro" id="IPR036318">
    <property type="entry name" value="FAD-bd_PCMH-like_sf"/>
</dbReference>
<organism evidence="7 8">
    <name type="scientific">Rhodocytophaga aerolata</name>
    <dbReference type="NCBI Taxonomy" id="455078"/>
    <lineage>
        <taxon>Bacteria</taxon>
        <taxon>Pseudomonadati</taxon>
        <taxon>Bacteroidota</taxon>
        <taxon>Cytophagia</taxon>
        <taxon>Cytophagales</taxon>
        <taxon>Rhodocytophagaceae</taxon>
        <taxon>Rhodocytophaga</taxon>
    </lineage>
</organism>
<dbReference type="InterPro" id="IPR006093">
    <property type="entry name" value="Oxy_OxRdtase_FAD_BS"/>
</dbReference>
<name>A0ABT8RCV9_9BACT</name>
<dbReference type="EMBL" id="JAUKPO010000023">
    <property type="protein sequence ID" value="MDO1449942.1"/>
    <property type="molecule type" value="Genomic_DNA"/>
</dbReference>
<dbReference type="InterPro" id="IPR016169">
    <property type="entry name" value="FAD-bd_PCMH_sub2"/>
</dbReference>
<comment type="caution">
    <text evidence="7">The sequence shown here is derived from an EMBL/GenBank/DDBJ whole genome shotgun (WGS) entry which is preliminary data.</text>
</comment>
<protein>
    <submittedName>
        <fullName evidence="7">FAD-binding protein</fullName>
    </submittedName>
</protein>
<dbReference type="InterPro" id="IPR016166">
    <property type="entry name" value="FAD-bd_PCMH"/>
</dbReference>
<comment type="similarity">
    <text evidence="2">Belongs to the oxygen-dependent FAD-linked oxidoreductase family.</text>
</comment>
<dbReference type="Proteomes" id="UP001168528">
    <property type="component" value="Unassembled WGS sequence"/>
</dbReference>
<comment type="cofactor">
    <cofactor evidence="1">
        <name>FAD</name>
        <dbReference type="ChEBI" id="CHEBI:57692"/>
    </cofactor>
</comment>
<keyword evidence="3" id="KW-0285">Flavoprotein</keyword>
<dbReference type="InterPro" id="IPR016167">
    <property type="entry name" value="FAD-bd_PCMH_sub1"/>
</dbReference>
<dbReference type="Gene3D" id="3.40.462.20">
    <property type="match status" value="1"/>
</dbReference>
<dbReference type="InterPro" id="IPR050416">
    <property type="entry name" value="FAD-linked_Oxidoreductase"/>
</dbReference>
<dbReference type="PROSITE" id="PS00862">
    <property type="entry name" value="OX2_COVAL_FAD"/>
    <property type="match status" value="1"/>
</dbReference>
<dbReference type="Gene3D" id="3.30.465.10">
    <property type="match status" value="1"/>
</dbReference>
<reference evidence="7" key="1">
    <citation type="submission" date="2023-07" db="EMBL/GenBank/DDBJ databases">
        <title>The genome sequence of Rhodocytophaga aerolata KACC 12507.</title>
        <authorList>
            <person name="Zhang X."/>
        </authorList>
    </citation>
    <scope>NUCLEOTIDE SEQUENCE</scope>
    <source>
        <strain evidence="7">KACC 12507</strain>
    </source>
</reference>
<dbReference type="Pfam" id="PF01565">
    <property type="entry name" value="FAD_binding_4"/>
    <property type="match status" value="1"/>
</dbReference>
<evidence type="ECO:0000256" key="4">
    <source>
        <dbReference type="ARBA" id="ARBA00022827"/>
    </source>
</evidence>
<evidence type="ECO:0000313" key="8">
    <source>
        <dbReference type="Proteomes" id="UP001168528"/>
    </source>
</evidence>
<accession>A0ABT8RCV9</accession>
<evidence type="ECO:0000259" key="6">
    <source>
        <dbReference type="PROSITE" id="PS51387"/>
    </source>
</evidence>
<keyword evidence="4" id="KW-0274">FAD</keyword>
<proteinExistence type="inferred from homology"/>
<dbReference type="Gene3D" id="3.30.43.10">
    <property type="entry name" value="Uridine Diphospho-n-acetylenolpyruvylglucosamine Reductase, domain 2"/>
    <property type="match status" value="1"/>
</dbReference>